<name>A0A099SXJ4_METMT</name>
<keyword evidence="2" id="KW-1185">Reference proteome</keyword>
<dbReference type="Proteomes" id="UP000029859">
    <property type="component" value="Unassembled WGS sequence"/>
</dbReference>
<gene>
    <name evidence="1" type="ORF">LI82_12675</name>
</gene>
<proteinExistence type="predicted"/>
<sequence>MSDLHWNGGDKMTENKPIIRMYFARIKEAFYDLSEEEKSEFMRKDREEMDELGMKVLMMIDCRWSNEEWDFVGIEEWPSIEALEERGRFEKEELEAFRYVESRTYLGTCESFAEYGKE</sequence>
<dbReference type="EMBL" id="JRHO01000015">
    <property type="protein sequence ID" value="KGK97630.1"/>
    <property type="molecule type" value="Genomic_DNA"/>
</dbReference>
<organism evidence="1 2">
    <name type="scientific">Methanococcoides methylutens</name>
    <dbReference type="NCBI Taxonomy" id="2226"/>
    <lineage>
        <taxon>Archaea</taxon>
        <taxon>Methanobacteriati</taxon>
        <taxon>Methanobacteriota</taxon>
        <taxon>Stenosarchaea group</taxon>
        <taxon>Methanomicrobia</taxon>
        <taxon>Methanosarcinales</taxon>
        <taxon>Methanosarcinaceae</taxon>
        <taxon>Methanococcoides</taxon>
    </lineage>
</organism>
<reference evidence="1 2" key="1">
    <citation type="submission" date="2014-09" db="EMBL/GenBank/DDBJ databases">
        <title>Draft genome sequence of an obligately methylotrophic methanogen, Methanococcoides methylutens, isolated from marine sediment.</title>
        <authorList>
            <person name="Guan Y."/>
            <person name="Ngugi D.K."/>
            <person name="Blom J."/>
            <person name="Ali S."/>
            <person name="Ferry J.G."/>
            <person name="Stingl U."/>
        </authorList>
    </citation>
    <scope>NUCLEOTIDE SEQUENCE [LARGE SCALE GENOMIC DNA]</scope>
    <source>
        <strain evidence="1 2">DSM 2657</strain>
    </source>
</reference>
<dbReference type="AlphaFoldDB" id="A0A099SXJ4"/>
<accession>A0A099SXJ4</accession>
<evidence type="ECO:0008006" key="3">
    <source>
        <dbReference type="Google" id="ProtNLM"/>
    </source>
</evidence>
<comment type="caution">
    <text evidence="1">The sequence shown here is derived from an EMBL/GenBank/DDBJ whole genome shotgun (WGS) entry which is preliminary data.</text>
</comment>
<evidence type="ECO:0000313" key="1">
    <source>
        <dbReference type="EMBL" id="KGK97630.1"/>
    </source>
</evidence>
<protein>
    <recommendedName>
        <fullName evidence="3">ABM domain-containing protein</fullName>
    </recommendedName>
</protein>
<evidence type="ECO:0000313" key="2">
    <source>
        <dbReference type="Proteomes" id="UP000029859"/>
    </source>
</evidence>